<comment type="caution">
    <text evidence="2">The sequence shown here is derived from an EMBL/GenBank/DDBJ whole genome shotgun (WGS) entry which is preliminary data.</text>
</comment>
<keyword evidence="1" id="KW-0812">Transmembrane</keyword>
<feature type="transmembrane region" description="Helical" evidence="1">
    <location>
        <begin position="6"/>
        <end position="23"/>
    </location>
</feature>
<sequence>MKRYRLGYLILLIIIIGAVIAIINGHSERQNKQAAGSLGMDYVRKKYVENDPLKVNAICKPLFGGSGYQVVIKDSRGESYYVIVVLGSKRNLVTMNDLTKDVREGKSIFPCRQ</sequence>
<dbReference type="RefSeq" id="WP_175370540.1">
    <property type="nucleotide sequence ID" value="NZ_JABWCS010000195.1"/>
</dbReference>
<evidence type="ECO:0000256" key="1">
    <source>
        <dbReference type="SAM" id="Phobius"/>
    </source>
</evidence>
<dbReference type="EMBL" id="JABWCS010000195">
    <property type="protein sequence ID" value="NUU59917.1"/>
    <property type="molecule type" value="Genomic_DNA"/>
</dbReference>
<keyword evidence="3" id="KW-1185">Reference proteome</keyword>
<name>A0A850EKD5_9BACL</name>
<organism evidence="2 3">
    <name type="scientific">Paenibacillus agri</name>
    <dbReference type="NCBI Taxonomy" id="2744309"/>
    <lineage>
        <taxon>Bacteria</taxon>
        <taxon>Bacillati</taxon>
        <taxon>Bacillota</taxon>
        <taxon>Bacilli</taxon>
        <taxon>Bacillales</taxon>
        <taxon>Paenibacillaceae</taxon>
        <taxon>Paenibacillus</taxon>
    </lineage>
</organism>
<proteinExistence type="predicted"/>
<dbReference type="Proteomes" id="UP000564806">
    <property type="component" value="Unassembled WGS sequence"/>
</dbReference>
<evidence type="ECO:0000313" key="3">
    <source>
        <dbReference type="Proteomes" id="UP000564806"/>
    </source>
</evidence>
<evidence type="ECO:0000313" key="2">
    <source>
        <dbReference type="EMBL" id="NUU59917.1"/>
    </source>
</evidence>
<protein>
    <recommendedName>
        <fullName evidence="4">DUF3139 domain-containing protein</fullName>
    </recommendedName>
</protein>
<keyword evidence="1" id="KW-0472">Membrane</keyword>
<evidence type="ECO:0008006" key="4">
    <source>
        <dbReference type="Google" id="ProtNLM"/>
    </source>
</evidence>
<accession>A0A850EKD5</accession>
<reference evidence="2" key="1">
    <citation type="submission" date="2020-06" db="EMBL/GenBank/DDBJ databases">
        <title>Paenibacillus sp. nov., isolated from soil.</title>
        <authorList>
            <person name="Seo Y.L."/>
        </authorList>
    </citation>
    <scope>NUCLEOTIDE SEQUENCE [LARGE SCALE GENOMIC DNA]</scope>
    <source>
        <strain evidence="2">JW14</strain>
    </source>
</reference>
<gene>
    <name evidence="2" type="ORF">HPT30_06065</name>
</gene>
<keyword evidence="1" id="KW-1133">Transmembrane helix</keyword>
<dbReference type="AlphaFoldDB" id="A0A850EKD5"/>